<evidence type="ECO:0000259" key="4">
    <source>
        <dbReference type="PROSITE" id="PS50983"/>
    </source>
</evidence>
<organism evidence="5 6">
    <name type="scientific">Paenibacillus algorifonticola</name>
    <dbReference type="NCBI Taxonomy" id="684063"/>
    <lineage>
        <taxon>Bacteria</taxon>
        <taxon>Bacillati</taxon>
        <taxon>Bacillota</taxon>
        <taxon>Bacilli</taxon>
        <taxon>Bacillales</taxon>
        <taxon>Paenibacillaceae</taxon>
        <taxon>Paenibacillus</taxon>
    </lineage>
</organism>
<feature type="domain" description="Fe/B12 periplasmic-binding" evidence="4">
    <location>
        <begin position="77"/>
        <end position="349"/>
    </location>
</feature>
<protein>
    <submittedName>
        <fullName evidence="5">Iron complex transport system substrate-binding protein</fullName>
    </submittedName>
</protein>
<keyword evidence="6" id="KW-1185">Reference proteome</keyword>
<evidence type="ECO:0000256" key="3">
    <source>
        <dbReference type="SAM" id="SignalP"/>
    </source>
</evidence>
<feature type="chain" id="PRO_5010242308" evidence="3">
    <location>
        <begin position="29"/>
        <end position="352"/>
    </location>
</feature>
<feature type="signal peptide" evidence="3">
    <location>
        <begin position="1"/>
        <end position="28"/>
    </location>
</feature>
<reference evidence="6" key="1">
    <citation type="submission" date="2016-10" db="EMBL/GenBank/DDBJ databases">
        <authorList>
            <person name="Varghese N."/>
            <person name="Submissions S."/>
        </authorList>
    </citation>
    <scope>NUCLEOTIDE SEQUENCE [LARGE SCALE GENOMIC DNA]</scope>
    <source>
        <strain evidence="6">CGMCC 1.10223</strain>
    </source>
</reference>
<dbReference type="InterPro" id="IPR050902">
    <property type="entry name" value="ABC_Transporter_SBP"/>
</dbReference>
<dbReference type="SUPFAM" id="SSF53807">
    <property type="entry name" value="Helical backbone' metal receptor"/>
    <property type="match status" value="1"/>
</dbReference>
<dbReference type="AlphaFoldDB" id="A0A1I2ISN1"/>
<dbReference type="InterPro" id="IPR002491">
    <property type="entry name" value="ABC_transptr_periplasmic_BD"/>
</dbReference>
<dbReference type="PANTHER" id="PTHR30535">
    <property type="entry name" value="VITAMIN B12-BINDING PROTEIN"/>
    <property type="match status" value="1"/>
</dbReference>
<dbReference type="RefSeq" id="WP_046234519.1">
    <property type="nucleotide sequence ID" value="NZ_FONN01000041.1"/>
</dbReference>
<evidence type="ECO:0000313" key="5">
    <source>
        <dbReference type="EMBL" id="SFF45442.1"/>
    </source>
</evidence>
<dbReference type="PANTHER" id="PTHR30535:SF7">
    <property type="entry name" value="IRON(III) DICITRATE-BINDING PROTEIN"/>
    <property type="match status" value="1"/>
</dbReference>
<dbReference type="Gene3D" id="3.40.50.1980">
    <property type="entry name" value="Nitrogenase molybdenum iron protein domain"/>
    <property type="match status" value="2"/>
</dbReference>
<accession>A0A1I2ISN1</accession>
<dbReference type="EMBL" id="FONN01000041">
    <property type="protein sequence ID" value="SFF45442.1"/>
    <property type="molecule type" value="Genomic_DNA"/>
</dbReference>
<comment type="similarity">
    <text evidence="1">Belongs to the bacterial solute-binding protein 8 family.</text>
</comment>
<sequence length="352" mass="36273">MIKTKSNLLLAFIAVIALSGCGSSGGSAPETSVPANSASNSASSPSSIASPTSAGAAYPVSVENCGRTLTFDSAPEGVVSLWQAPTEMMLALGLDDRITAVAGNYAAFPDSIAEAAEALPVIGTSMSWPSKEVLLSEAPDLVVGQSLEGFAFDTSQGYASVEQIEEGGAQVYGSNLCSSADALNMTLETPYRTLRDFGTIFGVSDRAEEFIAQMAAKKQTVVDAVKGLPTQRVAFYNGGDGPLIVLAGGIYDDAIATAGGKNVFPADSVYVSKEDFAASDADVILVGTFEGQDFANLSDYITTNFPDLPAVKDGRLVEIPVADTDASISVMRGLTEIANGIHPDLDLAVPAS</sequence>
<evidence type="ECO:0000256" key="2">
    <source>
        <dbReference type="SAM" id="MobiDB-lite"/>
    </source>
</evidence>
<keyword evidence="3" id="KW-0732">Signal</keyword>
<name>A0A1I2ISN1_9BACL</name>
<gene>
    <name evidence="5" type="ORF">SAMN04487969_14150</name>
</gene>
<dbReference type="Pfam" id="PF01497">
    <property type="entry name" value="Peripla_BP_2"/>
    <property type="match status" value="1"/>
</dbReference>
<proteinExistence type="inferred from homology"/>
<feature type="region of interest" description="Disordered" evidence="2">
    <location>
        <begin position="28"/>
        <end position="47"/>
    </location>
</feature>
<evidence type="ECO:0000256" key="1">
    <source>
        <dbReference type="ARBA" id="ARBA00008814"/>
    </source>
</evidence>
<dbReference type="PROSITE" id="PS50983">
    <property type="entry name" value="FE_B12_PBP"/>
    <property type="match status" value="1"/>
</dbReference>
<feature type="compositionally biased region" description="Low complexity" evidence="2">
    <location>
        <begin position="32"/>
        <end position="47"/>
    </location>
</feature>
<dbReference type="Proteomes" id="UP000183410">
    <property type="component" value="Unassembled WGS sequence"/>
</dbReference>
<dbReference type="PROSITE" id="PS51257">
    <property type="entry name" value="PROKAR_LIPOPROTEIN"/>
    <property type="match status" value="1"/>
</dbReference>
<evidence type="ECO:0000313" key="6">
    <source>
        <dbReference type="Proteomes" id="UP000183410"/>
    </source>
</evidence>